<dbReference type="AlphaFoldDB" id="A0AAV3XHU3"/>
<comment type="caution">
    <text evidence="2">The sequence shown here is derived from an EMBL/GenBank/DDBJ whole genome shotgun (WGS) entry which is preliminary data.</text>
</comment>
<dbReference type="RefSeq" id="WP_226590113.1">
    <property type="nucleotide sequence ID" value="NZ_BLAY01000167.1"/>
</dbReference>
<dbReference type="InterPro" id="IPR011396">
    <property type="entry name" value="PT_DNA_restrict"/>
</dbReference>
<dbReference type="GO" id="GO:0004519">
    <property type="term" value="F:endonuclease activity"/>
    <property type="evidence" value="ECO:0007669"/>
    <property type="project" value="UniProtKB-KW"/>
</dbReference>
<evidence type="ECO:0000313" key="3">
    <source>
        <dbReference type="Proteomes" id="UP001050975"/>
    </source>
</evidence>
<name>A0AAV3XHU3_9CYAN</name>
<accession>A0AAV3XHU3</accession>
<protein>
    <submittedName>
        <fullName evidence="2">HNH endonuclease family protein</fullName>
    </submittedName>
</protein>
<gene>
    <name evidence="2" type="ORF">MiSe_73150</name>
</gene>
<keyword evidence="2" id="KW-0540">Nuclease</keyword>
<organism evidence="2 3">
    <name type="scientific">Microseira wollei NIES-4236</name>
    <dbReference type="NCBI Taxonomy" id="2530354"/>
    <lineage>
        <taxon>Bacteria</taxon>
        <taxon>Bacillati</taxon>
        <taxon>Cyanobacteriota</taxon>
        <taxon>Cyanophyceae</taxon>
        <taxon>Oscillatoriophycideae</taxon>
        <taxon>Aerosakkonematales</taxon>
        <taxon>Aerosakkonemataceae</taxon>
        <taxon>Microseira</taxon>
    </lineage>
</organism>
<dbReference type="CDD" id="cd00085">
    <property type="entry name" value="HNHc"/>
    <property type="match status" value="1"/>
</dbReference>
<keyword evidence="3" id="KW-1185">Reference proteome</keyword>
<dbReference type="PIRSF" id="PIRSF030850">
    <property type="entry name" value="UCP030850"/>
    <property type="match status" value="1"/>
</dbReference>
<dbReference type="Proteomes" id="UP001050975">
    <property type="component" value="Unassembled WGS sequence"/>
</dbReference>
<sequence>MNTGQQPENYRNIDYYRDCQVYKNTKKSGDALNQPILLLSVIDLIAQGLIQDNRILIADELIEAFKKNWAVLGSGSFKGSDFALPFFHLKNAKGEFWYLKFSAEYGGGRPQSIPKLRRDVDFARLDEELFELLREPNSRKELVDSFIATWFSSSQREVEEILQIDQDFQDSTWDELDRQEESDGQDTKTPKFYLIKSIIREGIFRKKVVHLYDYRCAVCRLRVTRTLNQSIVDGAHIKPFSKFYECKINNGISLCKNHHWAFDRGWFSLDDCYKIIVAGDLEEESPNSRPMKDYQGEIILLPNSEKFYPRVEALQWHRTNVFRV</sequence>
<reference evidence="2" key="1">
    <citation type="submission" date="2019-10" db="EMBL/GenBank/DDBJ databases">
        <title>Draft genome sequece of Microseira wollei NIES-4236.</title>
        <authorList>
            <person name="Yamaguchi H."/>
            <person name="Suzuki S."/>
            <person name="Kawachi M."/>
        </authorList>
    </citation>
    <scope>NUCLEOTIDE SEQUENCE</scope>
    <source>
        <strain evidence="2">NIES-4236</strain>
    </source>
</reference>
<proteinExistence type="predicted"/>
<feature type="domain" description="HNH nuclease" evidence="1">
    <location>
        <begin position="216"/>
        <end position="270"/>
    </location>
</feature>
<keyword evidence="2" id="KW-0378">Hydrolase</keyword>
<dbReference type="EMBL" id="BLAY01000167">
    <property type="protein sequence ID" value="GET42497.1"/>
    <property type="molecule type" value="Genomic_DNA"/>
</dbReference>
<dbReference type="InterPro" id="IPR003615">
    <property type="entry name" value="HNH_nuc"/>
</dbReference>
<evidence type="ECO:0000313" key="2">
    <source>
        <dbReference type="EMBL" id="GET42497.1"/>
    </source>
</evidence>
<keyword evidence="2" id="KW-0255">Endonuclease</keyword>
<evidence type="ECO:0000259" key="1">
    <source>
        <dbReference type="Pfam" id="PF13391"/>
    </source>
</evidence>
<dbReference type="Pfam" id="PF13391">
    <property type="entry name" value="HNH_2"/>
    <property type="match status" value="1"/>
</dbReference>